<evidence type="ECO:0000259" key="3">
    <source>
        <dbReference type="PROSITE" id="PS50056"/>
    </source>
</evidence>
<organism evidence="4 5">
    <name type="scientific">Chytriomyces confervae</name>
    <dbReference type="NCBI Taxonomy" id="246404"/>
    <lineage>
        <taxon>Eukaryota</taxon>
        <taxon>Fungi</taxon>
        <taxon>Fungi incertae sedis</taxon>
        <taxon>Chytridiomycota</taxon>
        <taxon>Chytridiomycota incertae sedis</taxon>
        <taxon>Chytridiomycetes</taxon>
        <taxon>Chytridiales</taxon>
        <taxon>Chytriomycetaceae</taxon>
        <taxon>Chytriomyces</taxon>
    </lineage>
</organism>
<feature type="region of interest" description="Disordered" evidence="2">
    <location>
        <begin position="1"/>
        <end position="48"/>
    </location>
</feature>
<name>A0A507FND2_9FUNG</name>
<feature type="region of interest" description="Disordered" evidence="2">
    <location>
        <begin position="249"/>
        <end position="293"/>
    </location>
</feature>
<evidence type="ECO:0000313" key="4">
    <source>
        <dbReference type="EMBL" id="TPX77814.1"/>
    </source>
</evidence>
<dbReference type="Gene3D" id="3.90.190.10">
    <property type="entry name" value="Protein tyrosine phosphatase superfamily"/>
    <property type="match status" value="1"/>
</dbReference>
<dbReference type="SUPFAM" id="SSF52799">
    <property type="entry name" value="(Phosphotyrosine protein) phosphatases II"/>
    <property type="match status" value="1"/>
</dbReference>
<dbReference type="InterPro" id="IPR050561">
    <property type="entry name" value="PTP"/>
</dbReference>
<gene>
    <name evidence="4" type="ORF">CcCBS67573_g00961</name>
</gene>
<dbReference type="STRING" id="246404.A0A507FND2"/>
<dbReference type="FunFam" id="3.90.190.10:FF:000157">
    <property type="entry name" value="Protein-tyrosine phosphatase"/>
    <property type="match status" value="1"/>
</dbReference>
<dbReference type="EMBL" id="QEAP01000014">
    <property type="protein sequence ID" value="TPX77814.1"/>
    <property type="molecule type" value="Genomic_DNA"/>
</dbReference>
<feature type="compositionally biased region" description="Basic and acidic residues" evidence="2">
    <location>
        <begin position="31"/>
        <end position="48"/>
    </location>
</feature>
<feature type="domain" description="Tyrosine specific protein phosphatases" evidence="3">
    <location>
        <begin position="438"/>
        <end position="496"/>
    </location>
</feature>
<evidence type="ECO:0000256" key="1">
    <source>
        <dbReference type="ARBA" id="ARBA00022801"/>
    </source>
</evidence>
<accession>A0A507FND2</accession>
<dbReference type="PROSITE" id="PS50056">
    <property type="entry name" value="TYR_PHOSPHATASE_2"/>
    <property type="match status" value="1"/>
</dbReference>
<feature type="compositionally biased region" description="Low complexity" evidence="2">
    <location>
        <begin position="1"/>
        <end position="30"/>
    </location>
</feature>
<feature type="compositionally biased region" description="Basic and acidic residues" evidence="2">
    <location>
        <begin position="176"/>
        <end position="191"/>
    </location>
</feature>
<dbReference type="GO" id="GO:0016791">
    <property type="term" value="F:phosphatase activity"/>
    <property type="evidence" value="ECO:0007669"/>
    <property type="project" value="UniProtKB-ARBA"/>
</dbReference>
<dbReference type="InterPro" id="IPR057023">
    <property type="entry name" value="PTP-SAK"/>
</dbReference>
<comment type="caution">
    <text evidence="4">The sequence shown here is derived from an EMBL/GenBank/DDBJ whole genome shotgun (WGS) entry which is preliminary data.</text>
</comment>
<dbReference type="PANTHER" id="PTHR23339">
    <property type="entry name" value="TYROSINE SPECIFIC PROTEIN PHOSPHATASE AND DUAL SPECIFICITY PROTEIN PHOSPHATASE"/>
    <property type="match status" value="1"/>
</dbReference>
<dbReference type="AlphaFoldDB" id="A0A507FND2"/>
<feature type="region of interest" description="Disordered" evidence="2">
    <location>
        <begin position="520"/>
        <end position="545"/>
    </location>
</feature>
<keyword evidence="1" id="KW-0378">Hydrolase</keyword>
<feature type="compositionally biased region" description="Low complexity" evidence="2">
    <location>
        <begin position="192"/>
        <end position="217"/>
    </location>
</feature>
<dbReference type="OrthoDB" id="266663at2759"/>
<dbReference type="Pfam" id="PF22784">
    <property type="entry name" value="PTP-SAK"/>
    <property type="match status" value="1"/>
</dbReference>
<feature type="compositionally biased region" description="Basic and acidic residues" evidence="2">
    <location>
        <begin position="714"/>
        <end position="736"/>
    </location>
</feature>
<proteinExistence type="predicted"/>
<sequence length="756" mass="81150">MSVLVNSTSSSATTSASTNPSTATAAATPSERLREREKDRDREAKDWTARTSATCPINVSWLFPHALLAPNSTSAGIHGRIHDGLPVVRCSPFNYLPPSPKLSAASPILTSTVNLHLYYTLGSLSVVPHGISPAAFLPQLDCLDLLGVPRSSYPNGRAPSSSGFIGGFAVARTMSSKKDVPGKQADSHDSNLKSSTSSTSSGQLKLSKAPPTTSTSAITATAATTPSTSNQLLGPSVSASILSDKASLGSSNSFASTPLPPAPTHSPNNSRSPSFPYLQQQQQQSSLAQESTHGREAIEILEATNAFPGDTQQDLEDALPAVNPISLFVTLPNGVSIRGDGVGGTGAYGNIGLSSCPGKKVRLDTGPVNGRAAINRDLDSDFARLASLNIKCVVCCLNDAELSYLGAPIPKYLAAAEKFRIAVVRIPIIEGSCPERLDDVVDVIDAIDAQLRQGVNVLIHCRGGVGRAGLIACCLLLKKKFVANAERAIQFVRIRRSLKAIETMRQEDFITAYEQRLREDDSEPARRIQSPKRAKQFEAVSDEPSPHLHPRIYPFPIAKRALDEQDPAWNPSKRVKHLQVPTTTSESIQQQHSASSLHETVIQTQLSIPRPISPAPLAPIQPIQHDWRQASMALIPYKPQTPAPAPCPFPEAQSVDLLQWTVHAPMTMPADSWSAMRDGHVVMPSGLYGGDAHGGQMVLFRRNQFEELLESATDEARNRETGISHDDGESCEKKSDDADELSCSNIELSCSNMDLD</sequence>
<reference evidence="4 5" key="1">
    <citation type="journal article" date="2019" name="Sci. Rep.">
        <title>Comparative genomics of chytrid fungi reveal insights into the obligate biotrophic and pathogenic lifestyle of Synchytrium endobioticum.</title>
        <authorList>
            <person name="van de Vossenberg B.T.L.H."/>
            <person name="Warris S."/>
            <person name="Nguyen H.D.T."/>
            <person name="van Gent-Pelzer M.P.E."/>
            <person name="Joly D.L."/>
            <person name="van de Geest H.C."/>
            <person name="Bonants P.J.M."/>
            <person name="Smith D.S."/>
            <person name="Levesque C.A."/>
            <person name="van der Lee T.A.J."/>
        </authorList>
    </citation>
    <scope>NUCLEOTIDE SEQUENCE [LARGE SCALE GENOMIC DNA]</scope>
    <source>
        <strain evidence="4 5">CBS 675.73</strain>
    </source>
</reference>
<keyword evidence="5" id="KW-1185">Reference proteome</keyword>
<dbReference type="InterPro" id="IPR000387">
    <property type="entry name" value="Tyr_Pase_dom"/>
</dbReference>
<feature type="region of interest" description="Disordered" evidence="2">
    <location>
        <begin position="175"/>
        <end position="217"/>
    </location>
</feature>
<evidence type="ECO:0000313" key="5">
    <source>
        <dbReference type="Proteomes" id="UP000320333"/>
    </source>
</evidence>
<evidence type="ECO:0000256" key="2">
    <source>
        <dbReference type="SAM" id="MobiDB-lite"/>
    </source>
</evidence>
<protein>
    <recommendedName>
        <fullName evidence="3">Tyrosine specific protein phosphatases domain-containing protein</fullName>
    </recommendedName>
</protein>
<dbReference type="Proteomes" id="UP000320333">
    <property type="component" value="Unassembled WGS sequence"/>
</dbReference>
<dbReference type="InterPro" id="IPR029021">
    <property type="entry name" value="Prot-tyrosine_phosphatase-like"/>
</dbReference>
<feature type="region of interest" description="Disordered" evidence="2">
    <location>
        <begin position="713"/>
        <end position="739"/>
    </location>
</feature>